<dbReference type="GO" id="GO:0005506">
    <property type="term" value="F:iron ion binding"/>
    <property type="evidence" value="ECO:0007669"/>
    <property type="project" value="UniProtKB-UniRule"/>
</dbReference>
<dbReference type="EC" id="3.5.4.39" evidence="4 5"/>
<evidence type="ECO:0000313" key="7">
    <source>
        <dbReference type="Proteomes" id="UP000008136"/>
    </source>
</evidence>
<dbReference type="HOGENOM" id="CLU_062816_1_0_2"/>
<proteinExistence type="inferred from homology"/>
<dbReference type="KEGG" id="ave:Arcve_1798"/>
<keyword evidence="7" id="KW-1185">Reference proteome</keyword>
<keyword evidence="2 4" id="KW-0378">Hydrolase</keyword>
<evidence type="ECO:0000256" key="5">
    <source>
        <dbReference type="NCBIfam" id="TIGR00294"/>
    </source>
</evidence>
<evidence type="ECO:0000256" key="3">
    <source>
        <dbReference type="ARBA" id="ARBA00023004"/>
    </source>
</evidence>
<comment type="pathway">
    <text evidence="4">Cofactor biosynthesis; 5,6,7,8-tetrahydromethanopterin biosynthesis.</text>
</comment>
<dbReference type="UniPathway" id="UPA00065"/>
<dbReference type="GO" id="GO:2001118">
    <property type="term" value="P:tetrahydromethanopterin biosynthetic process"/>
    <property type="evidence" value="ECO:0007669"/>
    <property type="project" value="UniProtKB-UniRule"/>
</dbReference>
<dbReference type="STRING" id="693661.Arcve_1798"/>
<comment type="similarity">
    <text evidence="4">Belongs to the GTP cyclohydrolase IV family.</text>
</comment>
<dbReference type="EMBL" id="CP002588">
    <property type="protein sequence ID" value="AEA47794.1"/>
    <property type="molecule type" value="Genomic_DNA"/>
</dbReference>
<dbReference type="InterPro" id="IPR003801">
    <property type="entry name" value="GTP_cyclohydrolase_FolE2/MptA"/>
</dbReference>
<comment type="cofactor">
    <cofactor evidence="4">
        <name>Fe(2+)</name>
        <dbReference type="ChEBI" id="CHEBI:29033"/>
    </cofactor>
    <text evidence="4">Binds 1 Fe(2+) ion per subunit.</text>
</comment>
<evidence type="ECO:0000256" key="2">
    <source>
        <dbReference type="ARBA" id="ARBA00022801"/>
    </source>
</evidence>
<protein>
    <recommendedName>
        <fullName evidence="4 5">GTP cyclohydrolase MptA</fullName>
        <ecNumber evidence="4 5">3.5.4.39</ecNumber>
    </recommendedName>
    <alternativeName>
        <fullName evidence="4">GTP cyclohydrolase IV</fullName>
    </alternativeName>
</protein>
<name>F2KQY8_ARCVS</name>
<dbReference type="InterPro" id="IPR022840">
    <property type="entry name" value="GTP_cyclohydrolase_MptA"/>
</dbReference>
<dbReference type="Proteomes" id="UP000008136">
    <property type="component" value="Chromosome"/>
</dbReference>
<dbReference type="HAMAP" id="MF_01527_A">
    <property type="entry name" value="GTP_cyclohydrol_A"/>
    <property type="match status" value="1"/>
</dbReference>
<comment type="subunit">
    <text evidence="4">Homodimer.</text>
</comment>
<dbReference type="GeneID" id="10394927"/>
<dbReference type="GO" id="GO:0003934">
    <property type="term" value="F:GTP cyclohydrolase I activity"/>
    <property type="evidence" value="ECO:0007669"/>
    <property type="project" value="InterPro"/>
</dbReference>
<comment type="function">
    <text evidence="4">Converts GTP to 7,8-dihydro-D-neopterin 2',3'-cyclic phosphate, the first intermediate in the biosynthesis of coenzyme methanopterin.</text>
</comment>
<accession>F2KQY8</accession>
<sequence>MLPDVQTLKPDIPVNLSKVGARGIKKLVMVTKGKGRPAILISTFDVFVDLKPTRKGINLSRSFEAIDEVIESLTAKPVRWIEELNLKIVETLLERHEYANKAEVYMVSELILRKRTPVSNYQTQEVVNVLCEASKDRTGDKKVFIGVEVSGITACPCAQELVKAKAAEKLLAEGFSEEDVKKVLSAVPVATHNQRGKATVKVQITDGFKVSIEQLIDIAKAGMSYDIYELLKREDELAVVEGAHSNPVFVEDSVRIMAKTAVEMLKDAPDEIVVFFRQENEESIHQHNVMAERVATIGELRKELYG</sequence>
<gene>
    <name evidence="4" type="primary">mptA</name>
    <name evidence="6" type="ordered locus">Arcve_1798</name>
</gene>
<organism evidence="6 7">
    <name type="scientific">Archaeoglobus veneficus (strain DSM 11195 / SNP6)</name>
    <dbReference type="NCBI Taxonomy" id="693661"/>
    <lineage>
        <taxon>Archaea</taxon>
        <taxon>Methanobacteriati</taxon>
        <taxon>Methanobacteriota</taxon>
        <taxon>Archaeoglobi</taxon>
        <taxon>Archaeoglobales</taxon>
        <taxon>Archaeoglobaceae</taxon>
        <taxon>Archaeoglobus</taxon>
    </lineage>
</organism>
<evidence type="ECO:0000256" key="4">
    <source>
        <dbReference type="HAMAP-Rule" id="MF_01527"/>
    </source>
</evidence>
<dbReference type="AlphaFoldDB" id="F2KQY8"/>
<keyword evidence="1 4" id="KW-0479">Metal-binding</keyword>
<evidence type="ECO:0000313" key="6">
    <source>
        <dbReference type="EMBL" id="AEA47794.1"/>
    </source>
</evidence>
<dbReference type="OrthoDB" id="53087at2157"/>
<dbReference type="Gene3D" id="3.10.270.10">
    <property type="entry name" value="Urate Oxidase"/>
    <property type="match status" value="1"/>
</dbReference>
<evidence type="ECO:0000256" key="1">
    <source>
        <dbReference type="ARBA" id="ARBA00022723"/>
    </source>
</evidence>
<dbReference type="RefSeq" id="WP_013684450.1">
    <property type="nucleotide sequence ID" value="NC_015320.1"/>
</dbReference>
<dbReference type="GO" id="GO:0044682">
    <property type="term" value="F:GTP cyclohydrolase IV activity"/>
    <property type="evidence" value="ECO:0007669"/>
    <property type="project" value="UniProtKB-UniRule"/>
</dbReference>
<dbReference type="Pfam" id="PF02649">
    <property type="entry name" value="GCHY-1"/>
    <property type="match status" value="1"/>
</dbReference>
<dbReference type="PANTHER" id="PTHR36445">
    <property type="entry name" value="GTP CYCLOHYDROLASE MPTA"/>
    <property type="match status" value="1"/>
</dbReference>
<keyword evidence="3 4" id="KW-0408">Iron</keyword>
<dbReference type="NCBIfam" id="TIGR00294">
    <property type="entry name" value="GTP cyclohydrolase MptA"/>
    <property type="match status" value="1"/>
</dbReference>
<reference evidence="6 7" key="1">
    <citation type="submission" date="2011-03" db="EMBL/GenBank/DDBJ databases">
        <title>The complete genome of Archaeoglobus veneficus SNP6.</title>
        <authorList>
            <consortium name="US DOE Joint Genome Institute (JGI-PGF)"/>
            <person name="Lucas S."/>
            <person name="Copeland A."/>
            <person name="Lapidus A."/>
            <person name="Bruce D."/>
            <person name="Goodwin L."/>
            <person name="Pitluck S."/>
            <person name="Kyrpides N."/>
            <person name="Mavromatis K."/>
            <person name="Pagani I."/>
            <person name="Ivanova N."/>
            <person name="Mikhailova N."/>
            <person name="Lu M."/>
            <person name="Detter J.C."/>
            <person name="Tapia R."/>
            <person name="Han C."/>
            <person name="Land M."/>
            <person name="Hauser L."/>
            <person name="Markowitz V."/>
            <person name="Cheng J.-F."/>
            <person name="Hugenholtz P."/>
            <person name="Woyke T."/>
            <person name="Wu D."/>
            <person name="Spring S."/>
            <person name="Brambilla E."/>
            <person name="Klenk H.-P."/>
            <person name="Eisen J.A."/>
        </authorList>
    </citation>
    <scope>NUCLEOTIDE SEQUENCE [LARGE SCALE GENOMIC DNA]</scope>
    <source>
        <strain>SNP6</strain>
    </source>
</reference>
<comment type="catalytic activity">
    <reaction evidence="4">
        <text>GTP + H2O = 7,8-dihydroneopterin 2',3'-cyclic phosphate + formate + diphosphate + H(+)</text>
        <dbReference type="Rhea" id="RHEA:25860"/>
        <dbReference type="ChEBI" id="CHEBI:15377"/>
        <dbReference type="ChEBI" id="CHEBI:15378"/>
        <dbReference type="ChEBI" id="CHEBI:15740"/>
        <dbReference type="ChEBI" id="CHEBI:33019"/>
        <dbReference type="ChEBI" id="CHEBI:37565"/>
        <dbReference type="ChEBI" id="CHEBI:58854"/>
        <dbReference type="EC" id="3.5.4.39"/>
    </reaction>
</comment>
<feature type="site" description="May be catalytically important" evidence="4">
    <location>
        <position position="155"/>
    </location>
</feature>
<dbReference type="PANTHER" id="PTHR36445:SF1">
    <property type="entry name" value="GTP CYCLOHYDROLASE MPTA"/>
    <property type="match status" value="1"/>
</dbReference>
<dbReference type="eggNOG" id="arCOG04301">
    <property type="taxonomic scope" value="Archaea"/>
</dbReference>